<keyword evidence="1" id="KW-0391">Immunity</keyword>
<evidence type="ECO:0000256" key="3">
    <source>
        <dbReference type="ARBA" id="ARBA00043265"/>
    </source>
</evidence>
<evidence type="ECO:0000256" key="1">
    <source>
        <dbReference type="ARBA" id="ARBA00022859"/>
    </source>
</evidence>
<dbReference type="InterPro" id="IPR036179">
    <property type="entry name" value="Ig-like_dom_sf"/>
</dbReference>
<dbReference type="GO" id="GO:0002250">
    <property type="term" value="P:adaptive immune response"/>
    <property type="evidence" value="ECO:0007669"/>
    <property type="project" value="UniProtKB-KW"/>
</dbReference>
<dbReference type="InterPro" id="IPR007110">
    <property type="entry name" value="Ig-like_dom"/>
</dbReference>
<evidence type="ECO:0000256" key="4">
    <source>
        <dbReference type="SAM" id="MobiDB-lite"/>
    </source>
</evidence>
<accession>A0A8U8BMN9</accession>
<dbReference type="PROSITE" id="PS50835">
    <property type="entry name" value="IG_LIKE"/>
    <property type="match status" value="1"/>
</dbReference>
<organism evidence="5 6">
    <name type="scientific">Geospiza parvula</name>
    <name type="common">Small tree-finch</name>
    <name type="synonym">Camarhynchus parvulus</name>
    <dbReference type="NCBI Taxonomy" id="87175"/>
    <lineage>
        <taxon>Eukaryota</taxon>
        <taxon>Metazoa</taxon>
        <taxon>Chordata</taxon>
        <taxon>Craniata</taxon>
        <taxon>Vertebrata</taxon>
        <taxon>Euteleostomi</taxon>
        <taxon>Archelosauria</taxon>
        <taxon>Archosauria</taxon>
        <taxon>Dinosauria</taxon>
        <taxon>Saurischia</taxon>
        <taxon>Theropoda</taxon>
        <taxon>Coelurosauria</taxon>
        <taxon>Aves</taxon>
        <taxon>Neognathae</taxon>
        <taxon>Neoaves</taxon>
        <taxon>Telluraves</taxon>
        <taxon>Australaves</taxon>
        <taxon>Passeriformes</taxon>
        <taxon>Thraupidae</taxon>
        <taxon>Camarhynchus</taxon>
    </lineage>
</organism>
<feature type="compositionally biased region" description="Low complexity" evidence="4">
    <location>
        <begin position="134"/>
        <end position="145"/>
    </location>
</feature>
<dbReference type="PANTHER" id="PTHR23266">
    <property type="entry name" value="IMMUNOGLOBULIN HEAVY CHAIN"/>
    <property type="match status" value="1"/>
</dbReference>
<dbReference type="Pfam" id="PF07686">
    <property type="entry name" value="V-set"/>
    <property type="match status" value="1"/>
</dbReference>
<reference evidence="5" key="1">
    <citation type="submission" date="2025-08" db="UniProtKB">
        <authorList>
            <consortium name="Ensembl"/>
        </authorList>
    </citation>
    <scope>IDENTIFICATION</scope>
</reference>
<keyword evidence="3" id="KW-1280">Immunoglobulin</keyword>
<dbReference type="Ensembl" id="ENSCPVT00000028525.1">
    <property type="protein sequence ID" value="ENSCPVP00000025021.1"/>
    <property type="gene ID" value="ENSCPVG00000016915.1"/>
</dbReference>
<evidence type="ECO:0000313" key="6">
    <source>
        <dbReference type="Proteomes" id="UP000694382"/>
    </source>
</evidence>
<dbReference type="GO" id="GO:0019814">
    <property type="term" value="C:immunoglobulin complex"/>
    <property type="evidence" value="ECO:0007669"/>
    <property type="project" value="UniProtKB-KW"/>
</dbReference>
<feature type="region of interest" description="Disordered" evidence="4">
    <location>
        <begin position="125"/>
        <end position="145"/>
    </location>
</feature>
<dbReference type="InterPro" id="IPR013783">
    <property type="entry name" value="Ig-like_fold"/>
</dbReference>
<name>A0A8U8BMN9_GEOPR</name>
<protein>
    <submittedName>
        <fullName evidence="5">Uncharacterized protein</fullName>
    </submittedName>
</protein>
<dbReference type="AlphaFoldDB" id="A0A8U8BMN9"/>
<dbReference type="InterPro" id="IPR013106">
    <property type="entry name" value="Ig_V-set"/>
</dbReference>
<dbReference type="Gene3D" id="2.60.40.10">
    <property type="entry name" value="Immunoglobulins"/>
    <property type="match status" value="1"/>
</dbReference>
<evidence type="ECO:0000256" key="2">
    <source>
        <dbReference type="ARBA" id="ARBA00023130"/>
    </source>
</evidence>
<evidence type="ECO:0000313" key="5">
    <source>
        <dbReference type="Ensembl" id="ENSCPVP00000025021.1"/>
    </source>
</evidence>
<sequence length="178" mass="18824">HGFGDSWGHRGLRAKVTLLEPGGTSSPRGSLRLLCRASGCSSGSFGMGWIRQRPGQGLQWLAGINKDGCSTGYVPSVNGRFTISRDNGQSFMTLTMAKLRAEDSGSYFCTKTVAAGWGAAVSPHPHPRVPPCPRSLGPSLQPLTPSLTPTDPNPAHFPQISTIGTQVWGARLRLGAQS</sequence>
<reference evidence="5" key="2">
    <citation type="submission" date="2025-09" db="UniProtKB">
        <authorList>
            <consortium name="Ensembl"/>
        </authorList>
    </citation>
    <scope>IDENTIFICATION</scope>
</reference>
<dbReference type="InterPro" id="IPR050199">
    <property type="entry name" value="IgHV"/>
</dbReference>
<dbReference type="GO" id="GO:0005576">
    <property type="term" value="C:extracellular region"/>
    <property type="evidence" value="ECO:0007669"/>
    <property type="project" value="UniProtKB-ARBA"/>
</dbReference>
<keyword evidence="2" id="KW-1064">Adaptive immunity</keyword>
<proteinExistence type="predicted"/>
<dbReference type="SMART" id="SM00406">
    <property type="entry name" value="IGv"/>
    <property type="match status" value="1"/>
</dbReference>
<dbReference type="SUPFAM" id="SSF48726">
    <property type="entry name" value="Immunoglobulin"/>
    <property type="match status" value="1"/>
</dbReference>
<keyword evidence="6" id="KW-1185">Reference proteome</keyword>
<dbReference type="Proteomes" id="UP000694382">
    <property type="component" value="Unassembled WGS sequence"/>
</dbReference>